<dbReference type="GO" id="GO:0019706">
    <property type="term" value="F:protein-cysteine S-palmitoyltransferase activity"/>
    <property type="evidence" value="ECO:0007669"/>
    <property type="project" value="UniProtKB-EC"/>
</dbReference>
<dbReference type="PROSITE" id="PS50216">
    <property type="entry name" value="DHHC"/>
    <property type="match status" value="1"/>
</dbReference>
<feature type="transmembrane region" description="Helical" evidence="8">
    <location>
        <begin position="471"/>
        <end position="492"/>
    </location>
</feature>
<evidence type="ECO:0000256" key="4">
    <source>
        <dbReference type="ARBA" id="ARBA00022989"/>
    </source>
</evidence>
<comment type="similarity">
    <text evidence="8">Belongs to the DHHC palmitoyltransferase family.</text>
</comment>
<comment type="subcellular location">
    <subcellularLocation>
        <location evidence="1">Membrane</location>
        <topology evidence="1">Multi-pass membrane protein</topology>
    </subcellularLocation>
</comment>
<keyword evidence="2 8" id="KW-0812">Transmembrane</keyword>
<feature type="transmembrane region" description="Helical" evidence="8">
    <location>
        <begin position="299"/>
        <end position="322"/>
    </location>
</feature>
<dbReference type="SMART" id="SM00248">
    <property type="entry name" value="ANK"/>
    <property type="match status" value="4"/>
</dbReference>
<sequence>MSVLDVPRPIYGSLTSYISDVNRSFASEAYSSRAFTIPSPGSLALDQHGVWNTETVAMHVNINKTISKELHAMIATILSQWPPASSSTENGVFTPIVKQHTVELPHETTLLDALNTSNLTALRALLNTSNVNTPLQPTQRRPLTIACGLGDIDAVHVILDHNNVIIDALDGTDTPLLAAIRGRHPLVVSELLYRGANPAFQTSDGVSPILVACDVGSLSILQMLVHYGADLNRRDKSGQGVLHRAALHGNMDLLTYLVTKGLSHVPDADGQTPADLAREKGRGPVAAYLTRHQHSSRRLFYAVTTRIPLACALFFFFLSGMLASSWTAGISAHWLVLLAFIFPPTLATGVLVSVVLSDPGTVKTQAVPPDSLHSPAFCLTCHCIKPKRSKHCKVCGHCVDTFDHHCIWIGSCVGAANRRRFIALLAAIIVCQLQCIATLPALLLAPSFFGIPIQYRSPLWTLVHLLARRPAVPVMAVICLLSLYTTVGLIVFQGKNITQNLTTNERINMRRYKYLQGQSNAFHNPFDRGCVGNTREFFLSKSTRSEKVEIDLVSIQGNKGAQLI</sequence>
<protein>
    <recommendedName>
        <fullName evidence="8">Palmitoyltransferase</fullName>
        <ecNumber evidence="8">2.3.1.225</ecNumber>
    </recommendedName>
</protein>
<dbReference type="Pfam" id="PF12796">
    <property type="entry name" value="Ank_2"/>
    <property type="match status" value="2"/>
</dbReference>
<evidence type="ECO:0000259" key="9">
    <source>
        <dbReference type="Pfam" id="PF01529"/>
    </source>
</evidence>
<feature type="transmembrane region" description="Helical" evidence="8">
    <location>
        <begin position="334"/>
        <end position="356"/>
    </location>
</feature>
<evidence type="ECO:0000256" key="7">
    <source>
        <dbReference type="PROSITE-ProRule" id="PRU00023"/>
    </source>
</evidence>
<dbReference type="EC" id="2.3.1.225" evidence="8"/>
<evidence type="ECO:0000256" key="1">
    <source>
        <dbReference type="ARBA" id="ARBA00004141"/>
    </source>
</evidence>
<evidence type="ECO:0000256" key="2">
    <source>
        <dbReference type="ARBA" id="ARBA00022692"/>
    </source>
</evidence>
<evidence type="ECO:0000256" key="5">
    <source>
        <dbReference type="ARBA" id="ARBA00023043"/>
    </source>
</evidence>
<evidence type="ECO:0000256" key="6">
    <source>
        <dbReference type="ARBA" id="ARBA00023136"/>
    </source>
</evidence>
<dbReference type="Proteomes" id="UP000717585">
    <property type="component" value="Unassembled WGS sequence"/>
</dbReference>
<dbReference type="Pfam" id="PF01529">
    <property type="entry name" value="DHHC"/>
    <property type="match status" value="1"/>
</dbReference>
<evidence type="ECO:0000313" key="11">
    <source>
        <dbReference type="Proteomes" id="UP000717585"/>
    </source>
</evidence>
<dbReference type="PROSITE" id="PS50088">
    <property type="entry name" value="ANK_REPEAT"/>
    <property type="match status" value="1"/>
</dbReference>
<dbReference type="PANTHER" id="PTHR24161:SF17">
    <property type="entry name" value="PALMITOYLTRANSFERASE"/>
    <property type="match status" value="1"/>
</dbReference>
<keyword evidence="11" id="KW-1185">Reference proteome</keyword>
<comment type="caution">
    <text evidence="10">The sequence shown here is derived from an EMBL/GenBank/DDBJ whole genome shotgun (WGS) entry which is preliminary data.</text>
</comment>
<dbReference type="InterPro" id="IPR036770">
    <property type="entry name" value="Ankyrin_rpt-contain_sf"/>
</dbReference>
<feature type="domain" description="Palmitoyltransferase DHHC" evidence="9">
    <location>
        <begin position="374"/>
        <end position="508"/>
    </location>
</feature>
<gene>
    <name evidence="10" type="ORF">J8273_7130</name>
</gene>
<feature type="transmembrane region" description="Helical" evidence="8">
    <location>
        <begin position="421"/>
        <end position="451"/>
    </location>
</feature>
<keyword evidence="8" id="KW-0808">Transferase</keyword>
<dbReference type="EMBL" id="JAHDYR010000062">
    <property type="protein sequence ID" value="KAG9390866.1"/>
    <property type="molecule type" value="Genomic_DNA"/>
</dbReference>
<reference evidence="10" key="1">
    <citation type="submission" date="2021-05" db="EMBL/GenBank/DDBJ databases">
        <title>A free-living protist that lacks canonical eukaryotic 1 DNA replication and segregation systems.</title>
        <authorList>
            <person name="Salas-Leiva D.E."/>
            <person name="Tromer E.C."/>
            <person name="Curtis B.A."/>
            <person name="Jerlstrom-Hultqvist J."/>
            <person name="Kolisko M."/>
            <person name="Yi Z."/>
            <person name="Salas-Leiva J.S."/>
            <person name="Gallot-Lavallee L."/>
            <person name="Kops G.J.P.L."/>
            <person name="Archibald J.M."/>
            <person name="Simpson A.G.B."/>
            <person name="Roger A.J."/>
        </authorList>
    </citation>
    <scope>NUCLEOTIDE SEQUENCE</scope>
    <source>
        <strain evidence="10">BICM</strain>
    </source>
</reference>
<dbReference type="GO" id="GO:0000139">
    <property type="term" value="C:Golgi membrane"/>
    <property type="evidence" value="ECO:0007669"/>
    <property type="project" value="TreeGrafter"/>
</dbReference>
<dbReference type="OrthoDB" id="163438at2759"/>
<keyword evidence="5 7" id="KW-0040">ANK repeat</keyword>
<dbReference type="InterPro" id="IPR002110">
    <property type="entry name" value="Ankyrin_rpt"/>
</dbReference>
<keyword evidence="4 8" id="KW-1133">Transmembrane helix</keyword>
<dbReference type="SUPFAM" id="SSF48403">
    <property type="entry name" value="Ankyrin repeat"/>
    <property type="match status" value="1"/>
</dbReference>
<name>A0A8J6DZT5_9EUKA</name>
<evidence type="ECO:0000256" key="8">
    <source>
        <dbReference type="RuleBase" id="RU079119"/>
    </source>
</evidence>
<comment type="catalytic activity">
    <reaction evidence="8">
        <text>L-cysteinyl-[protein] + hexadecanoyl-CoA = S-hexadecanoyl-L-cysteinyl-[protein] + CoA</text>
        <dbReference type="Rhea" id="RHEA:36683"/>
        <dbReference type="Rhea" id="RHEA-COMP:10131"/>
        <dbReference type="Rhea" id="RHEA-COMP:11032"/>
        <dbReference type="ChEBI" id="CHEBI:29950"/>
        <dbReference type="ChEBI" id="CHEBI:57287"/>
        <dbReference type="ChEBI" id="CHEBI:57379"/>
        <dbReference type="ChEBI" id="CHEBI:74151"/>
        <dbReference type="EC" id="2.3.1.225"/>
    </reaction>
</comment>
<dbReference type="InterPro" id="IPR001594">
    <property type="entry name" value="Palmitoyltrfase_DHHC"/>
</dbReference>
<evidence type="ECO:0000313" key="10">
    <source>
        <dbReference type="EMBL" id="KAG9390866.1"/>
    </source>
</evidence>
<proteinExistence type="inferred from homology"/>
<keyword evidence="3" id="KW-0677">Repeat</keyword>
<keyword evidence="8" id="KW-0012">Acyltransferase</keyword>
<accession>A0A8J6DZT5</accession>
<evidence type="ECO:0000256" key="3">
    <source>
        <dbReference type="ARBA" id="ARBA00022737"/>
    </source>
</evidence>
<dbReference type="PROSITE" id="PS50297">
    <property type="entry name" value="ANK_REP_REGION"/>
    <property type="match status" value="1"/>
</dbReference>
<organism evidence="10 11">
    <name type="scientific">Carpediemonas membranifera</name>
    <dbReference type="NCBI Taxonomy" id="201153"/>
    <lineage>
        <taxon>Eukaryota</taxon>
        <taxon>Metamonada</taxon>
        <taxon>Carpediemonas-like organisms</taxon>
        <taxon>Carpediemonas</taxon>
    </lineage>
</organism>
<comment type="domain">
    <text evidence="8">The DHHC domain is required for palmitoyltransferase activity.</text>
</comment>
<feature type="repeat" description="ANK" evidence="7">
    <location>
        <begin position="204"/>
        <end position="236"/>
    </location>
</feature>
<dbReference type="Gene3D" id="1.25.40.20">
    <property type="entry name" value="Ankyrin repeat-containing domain"/>
    <property type="match status" value="2"/>
</dbReference>
<dbReference type="PANTHER" id="PTHR24161">
    <property type="entry name" value="ANK_REP_REGION DOMAIN-CONTAINING PROTEIN-RELATED"/>
    <property type="match status" value="1"/>
</dbReference>
<keyword evidence="6 8" id="KW-0472">Membrane</keyword>
<dbReference type="AlphaFoldDB" id="A0A8J6DZT5"/>